<evidence type="ECO:0000313" key="8">
    <source>
        <dbReference type="EMBL" id="KAF2765268.1"/>
    </source>
</evidence>
<dbReference type="Pfam" id="PF00022">
    <property type="entry name" value="Actin"/>
    <property type="match status" value="1"/>
</dbReference>
<comment type="subcellular location">
    <subcellularLocation>
        <location evidence="1">Cytoplasm</location>
    </subcellularLocation>
</comment>
<dbReference type="InterPro" id="IPR004000">
    <property type="entry name" value="Actin"/>
</dbReference>
<evidence type="ECO:0000256" key="1">
    <source>
        <dbReference type="ARBA" id="ARBA00004496"/>
    </source>
</evidence>
<evidence type="ECO:0000256" key="4">
    <source>
        <dbReference type="ARBA" id="ARBA00022490"/>
    </source>
</evidence>
<gene>
    <name evidence="8" type="ORF">EJ03DRAFT_300448</name>
</gene>
<dbReference type="SMART" id="SM00268">
    <property type="entry name" value="ACTIN"/>
    <property type="match status" value="1"/>
</dbReference>
<evidence type="ECO:0000256" key="3">
    <source>
        <dbReference type="ARBA" id="ARBA00018633"/>
    </source>
</evidence>
<dbReference type="CDD" id="cd10210">
    <property type="entry name" value="ASKHA_NBD_Arp6"/>
    <property type="match status" value="1"/>
</dbReference>
<evidence type="ECO:0000256" key="6">
    <source>
        <dbReference type="ARBA" id="ARBA00063309"/>
    </source>
</evidence>
<keyword evidence="9" id="KW-1185">Reference proteome</keyword>
<dbReference type="FunFam" id="3.90.640.10:FF:000014">
    <property type="entry name" value="Putative actin-related protein 6"/>
    <property type="match status" value="1"/>
</dbReference>
<dbReference type="GO" id="GO:0005737">
    <property type="term" value="C:cytoplasm"/>
    <property type="evidence" value="ECO:0007669"/>
    <property type="project" value="UniProtKB-SubCell"/>
</dbReference>
<organism evidence="8 9">
    <name type="scientific">Teratosphaeria nubilosa</name>
    <dbReference type="NCBI Taxonomy" id="161662"/>
    <lineage>
        <taxon>Eukaryota</taxon>
        <taxon>Fungi</taxon>
        <taxon>Dikarya</taxon>
        <taxon>Ascomycota</taxon>
        <taxon>Pezizomycotina</taxon>
        <taxon>Dothideomycetes</taxon>
        <taxon>Dothideomycetidae</taxon>
        <taxon>Mycosphaerellales</taxon>
        <taxon>Teratosphaeriaceae</taxon>
        <taxon>Teratosphaeria</taxon>
    </lineage>
</organism>
<dbReference type="InterPro" id="IPR043129">
    <property type="entry name" value="ATPase_NBD"/>
</dbReference>
<comment type="function">
    <text evidence="5">Component of the SWR1 complex which mediates the ATP-dependent exchange of histone H2A for the H2A variant HZT1 leading to transcriptional regulation of selected genes by chromatin remodeling. Involved in chromosome stability.</text>
</comment>
<name>A0A6G1KYN0_9PEZI</name>
<dbReference type="OrthoDB" id="6220758at2759"/>
<dbReference type="AlphaFoldDB" id="A0A6G1KYN0"/>
<protein>
    <recommendedName>
        <fullName evidence="3">Actin-like protein ARP6</fullName>
    </recommendedName>
    <alternativeName>
        <fullName evidence="7">Actin-like protein arp6</fullName>
    </alternativeName>
</protein>
<sequence length="469" mass="51648">MARTKSLPTATGALAPGDLAARTLILDNGAHTLKAGFATHTNPDTPANLRADCHVIPNCIAKSDRDRRSYIGAELSEECEDYGELKYRRPVEKGYIVNWESEKAIWEKTFLSGYGQKSADRGGVGDGLVCDPAETNLLLTEAPNAPAALQRNCDEMVFEEFGFGAYFRCLAPALSAYAPSPFPNTAASPSGQPLECLLVVDTGHSYTTVTPLYQGRPFNSAIRRLETGGKTLTNQMKELISRTFDVHKEDQIVQEIKEDVCYVCPTSQDFANHLERTWKGGRYDPRTVDPSIVVDYILPDYETIQRGEWRKHDPRVNLRNAALGIGTRDGRREHILTIGSERFAVPELLFTPTDIGMQQDGIAGTILQSVSALPAGLKQAYLSNIVIVGGTANIKGFCERLQAELRGMVEDHLVIRVAKAADAVKNAWLGGARLTQNEEVMKGMMVTKGEYDENGDGWLRRRFAGKVPR</sequence>
<comment type="similarity">
    <text evidence="2">Belongs to the actin family. ARP6 subfamily.</text>
</comment>
<dbReference type="EMBL" id="ML995896">
    <property type="protein sequence ID" value="KAF2765268.1"/>
    <property type="molecule type" value="Genomic_DNA"/>
</dbReference>
<evidence type="ECO:0000256" key="5">
    <source>
        <dbReference type="ARBA" id="ARBA00025222"/>
    </source>
</evidence>
<accession>A0A6G1KYN0</accession>
<evidence type="ECO:0000256" key="7">
    <source>
        <dbReference type="ARBA" id="ARBA00073820"/>
    </source>
</evidence>
<evidence type="ECO:0000256" key="2">
    <source>
        <dbReference type="ARBA" id="ARBA00005665"/>
    </source>
</evidence>
<proteinExistence type="inferred from homology"/>
<dbReference type="Gene3D" id="3.30.420.40">
    <property type="match status" value="2"/>
</dbReference>
<dbReference type="PANTHER" id="PTHR11937">
    <property type="entry name" value="ACTIN"/>
    <property type="match status" value="1"/>
</dbReference>
<keyword evidence="4" id="KW-0963">Cytoplasm</keyword>
<reference evidence="8" key="1">
    <citation type="journal article" date="2020" name="Stud. Mycol.">
        <title>101 Dothideomycetes genomes: a test case for predicting lifestyles and emergence of pathogens.</title>
        <authorList>
            <person name="Haridas S."/>
            <person name="Albert R."/>
            <person name="Binder M."/>
            <person name="Bloem J."/>
            <person name="Labutti K."/>
            <person name="Salamov A."/>
            <person name="Andreopoulos B."/>
            <person name="Baker S."/>
            <person name="Barry K."/>
            <person name="Bills G."/>
            <person name="Bluhm B."/>
            <person name="Cannon C."/>
            <person name="Castanera R."/>
            <person name="Culley D."/>
            <person name="Daum C."/>
            <person name="Ezra D."/>
            <person name="Gonzalez J."/>
            <person name="Henrissat B."/>
            <person name="Kuo A."/>
            <person name="Liang C."/>
            <person name="Lipzen A."/>
            <person name="Lutzoni F."/>
            <person name="Magnuson J."/>
            <person name="Mondo S."/>
            <person name="Nolan M."/>
            <person name="Ohm R."/>
            <person name="Pangilinan J."/>
            <person name="Park H.-J."/>
            <person name="Ramirez L."/>
            <person name="Alfaro M."/>
            <person name="Sun H."/>
            <person name="Tritt A."/>
            <person name="Yoshinaga Y."/>
            <person name="Zwiers L.-H."/>
            <person name="Turgeon B."/>
            <person name="Goodwin S."/>
            <person name="Spatafora J."/>
            <person name="Crous P."/>
            <person name="Grigoriev I."/>
        </authorList>
    </citation>
    <scope>NUCLEOTIDE SEQUENCE</scope>
    <source>
        <strain evidence="8">CBS 116005</strain>
    </source>
</reference>
<dbReference type="GO" id="GO:0005634">
    <property type="term" value="C:nucleus"/>
    <property type="evidence" value="ECO:0007669"/>
    <property type="project" value="UniProtKB-ARBA"/>
</dbReference>
<comment type="subunit">
    <text evidence="6">Component of the SWR1 chromatin remodeling complex.</text>
</comment>
<dbReference type="SUPFAM" id="SSF53067">
    <property type="entry name" value="Actin-like ATPase domain"/>
    <property type="match status" value="2"/>
</dbReference>
<dbReference type="Gene3D" id="3.90.640.10">
    <property type="entry name" value="Actin, Chain A, domain 4"/>
    <property type="match status" value="1"/>
</dbReference>
<evidence type="ECO:0000313" key="9">
    <source>
        <dbReference type="Proteomes" id="UP000799436"/>
    </source>
</evidence>
<dbReference type="Proteomes" id="UP000799436">
    <property type="component" value="Unassembled WGS sequence"/>
</dbReference>